<name>A0A653ADJ3_UNCDX</name>
<sequence length="79" mass="8256">MKPVPGSDEVLLAEATKEDVTVQLIERAAAGCFLRWIGADGALIKESGALCSDAAGLLEARDLFPECLPWGGIAVDSNL</sequence>
<organism evidence="1">
    <name type="scientific">Uncultured Desulfatiglans sp</name>
    <dbReference type="NCBI Taxonomy" id="1748965"/>
    <lineage>
        <taxon>Bacteria</taxon>
        <taxon>Pseudomonadati</taxon>
        <taxon>Thermodesulfobacteriota</taxon>
        <taxon>Desulfobacteria</taxon>
        <taxon>Desulfatiglandales</taxon>
        <taxon>Desulfatiglandaceae</taxon>
        <taxon>Desulfatiglans</taxon>
        <taxon>environmental samples</taxon>
    </lineage>
</organism>
<proteinExistence type="predicted"/>
<gene>
    <name evidence="1" type="ORF">TRIP_B40049</name>
</gene>
<protein>
    <submittedName>
        <fullName evidence="1">Uncharacterized protein</fullName>
    </submittedName>
</protein>
<accession>A0A653ADJ3</accession>
<reference evidence="1" key="1">
    <citation type="submission" date="2018-07" db="EMBL/GenBank/DDBJ databases">
        <authorList>
            <consortium name="Genoscope - CEA"/>
            <person name="William W."/>
        </authorList>
    </citation>
    <scope>NUCLEOTIDE SEQUENCE</scope>
    <source>
        <strain evidence="1">IK1</strain>
    </source>
</reference>
<dbReference type="EMBL" id="UPXX01000031">
    <property type="protein sequence ID" value="VBB46131.1"/>
    <property type="molecule type" value="Genomic_DNA"/>
</dbReference>
<dbReference type="AlphaFoldDB" id="A0A653ADJ3"/>
<evidence type="ECO:0000313" key="1">
    <source>
        <dbReference type="EMBL" id="VBB46131.1"/>
    </source>
</evidence>